<dbReference type="Pfam" id="PF16457">
    <property type="entry name" value="PH_12"/>
    <property type="match status" value="1"/>
</dbReference>
<dbReference type="SMART" id="SM00233">
    <property type="entry name" value="PH"/>
    <property type="match status" value="1"/>
</dbReference>
<feature type="domain" description="PH" evidence="1">
    <location>
        <begin position="72"/>
        <end position="184"/>
    </location>
</feature>
<evidence type="ECO:0000313" key="2">
    <source>
        <dbReference type="EMBL" id="KAJ8042239.1"/>
    </source>
</evidence>
<dbReference type="InterPro" id="IPR001849">
    <property type="entry name" value="PH_domain"/>
</dbReference>
<proteinExistence type="predicted"/>
<evidence type="ECO:0000259" key="1">
    <source>
        <dbReference type="PROSITE" id="PS50003"/>
    </source>
</evidence>
<reference evidence="2" key="1">
    <citation type="submission" date="2021-10" db="EMBL/GenBank/DDBJ databases">
        <title>Tropical sea cucumber genome reveals ecological adaptation and Cuvierian tubules defense mechanism.</title>
        <authorList>
            <person name="Chen T."/>
        </authorList>
    </citation>
    <scope>NUCLEOTIDE SEQUENCE</scope>
    <source>
        <strain evidence="2">Nanhai2018</strain>
        <tissue evidence="2">Muscle</tissue>
    </source>
</reference>
<dbReference type="Gene3D" id="2.30.29.30">
    <property type="entry name" value="Pleckstrin-homology domain (PH domain)/Phosphotyrosine-binding domain (PTB)"/>
    <property type="match status" value="1"/>
</dbReference>
<accession>A0A9Q1HDK0</accession>
<dbReference type="Proteomes" id="UP001152320">
    <property type="component" value="Chromosome 5"/>
</dbReference>
<dbReference type="AlphaFoldDB" id="A0A9Q1HDK0"/>
<sequence length="231" mass="26404">MSVVEEQIQEALALKPSSLDSFWQQVQTRFAYTHIKELRKLRRLSLDDSNSKSQSVIDLKQQLHLEVMELIKQQRLNFMVKGSKLQKKKTKGPLYIRLSRNHKVLHYGNYRDSNSIPSMDSLKEKIRVEEIISLPTGKHLTTGRGGAAKNSFSVETQNNGKLDFSAETLEEMEMWIDGLNILLGKEPTSTQAKSDLENLLSIEMSIRLLDTCQPDFYTPRTSTDTTTSTRL</sequence>
<evidence type="ECO:0000313" key="3">
    <source>
        <dbReference type="Proteomes" id="UP001152320"/>
    </source>
</evidence>
<dbReference type="OrthoDB" id="28413at2759"/>
<name>A0A9Q1HDK0_HOLLE</name>
<dbReference type="SUPFAM" id="SSF50729">
    <property type="entry name" value="PH domain-like"/>
    <property type="match status" value="1"/>
</dbReference>
<keyword evidence="3" id="KW-1185">Reference proteome</keyword>
<protein>
    <submittedName>
        <fullName evidence="2">Engulfment and cell motility protein 1</fullName>
    </submittedName>
</protein>
<dbReference type="InterPro" id="IPR011993">
    <property type="entry name" value="PH-like_dom_sf"/>
</dbReference>
<organism evidence="2 3">
    <name type="scientific">Holothuria leucospilota</name>
    <name type="common">Black long sea cucumber</name>
    <name type="synonym">Mertensiothuria leucospilota</name>
    <dbReference type="NCBI Taxonomy" id="206669"/>
    <lineage>
        <taxon>Eukaryota</taxon>
        <taxon>Metazoa</taxon>
        <taxon>Echinodermata</taxon>
        <taxon>Eleutherozoa</taxon>
        <taxon>Echinozoa</taxon>
        <taxon>Holothuroidea</taxon>
        <taxon>Aspidochirotacea</taxon>
        <taxon>Aspidochirotida</taxon>
        <taxon>Holothuriidae</taxon>
        <taxon>Holothuria</taxon>
    </lineage>
</organism>
<dbReference type="Gene3D" id="6.10.250.810">
    <property type="match status" value="1"/>
</dbReference>
<comment type="caution">
    <text evidence="2">The sequence shown here is derived from an EMBL/GenBank/DDBJ whole genome shotgun (WGS) entry which is preliminary data.</text>
</comment>
<gene>
    <name evidence="2" type="ORF">HOLleu_13248</name>
</gene>
<dbReference type="EMBL" id="JAIZAY010000005">
    <property type="protein sequence ID" value="KAJ8042239.1"/>
    <property type="molecule type" value="Genomic_DNA"/>
</dbReference>
<dbReference type="PROSITE" id="PS50003">
    <property type="entry name" value="PH_DOMAIN"/>
    <property type="match status" value="1"/>
</dbReference>